<dbReference type="InterPro" id="IPR036770">
    <property type="entry name" value="Ankyrin_rpt-contain_sf"/>
</dbReference>
<accession>A0A1V9Z4I6</accession>
<dbReference type="Gene3D" id="1.25.40.20">
    <property type="entry name" value="Ankyrin repeat-containing domain"/>
    <property type="match status" value="1"/>
</dbReference>
<reference evidence="2 3" key="1">
    <citation type="journal article" date="2014" name="Genome Biol. Evol.">
        <title>The secreted proteins of Achlya hypogyna and Thraustotheca clavata identify the ancestral oomycete secretome and reveal gene acquisitions by horizontal gene transfer.</title>
        <authorList>
            <person name="Misner I."/>
            <person name="Blouin N."/>
            <person name="Leonard G."/>
            <person name="Richards T.A."/>
            <person name="Lane C.E."/>
        </authorList>
    </citation>
    <scope>NUCLEOTIDE SEQUENCE [LARGE SCALE GENOMIC DNA]</scope>
    <source>
        <strain evidence="2 3">ATCC 48635</strain>
    </source>
</reference>
<dbReference type="InterPro" id="IPR002110">
    <property type="entry name" value="Ankyrin_rpt"/>
</dbReference>
<keyword evidence="3" id="KW-1185">Reference proteome</keyword>
<evidence type="ECO:0000313" key="3">
    <source>
        <dbReference type="Proteomes" id="UP000243579"/>
    </source>
</evidence>
<keyword evidence="1" id="KW-0040">ANK repeat</keyword>
<comment type="caution">
    <text evidence="2">The sequence shown here is derived from an EMBL/GenBank/DDBJ whole genome shotgun (WGS) entry which is preliminary data.</text>
</comment>
<dbReference type="AlphaFoldDB" id="A0A1V9Z4I6"/>
<dbReference type="PROSITE" id="PS50297">
    <property type="entry name" value="ANK_REP_REGION"/>
    <property type="match status" value="1"/>
</dbReference>
<dbReference type="EMBL" id="JNBR01000435">
    <property type="protein sequence ID" value="OQR92904.1"/>
    <property type="molecule type" value="Genomic_DNA"/>
</dbReference>
<name>A0A1V9Z4I6_ACHHY</name>
<sequence>MVKLFWRISIPEAPDTTRRMTSWLSEPLWAKEALQALSARDASRLRDALVNSNADVNAVVQEFPGGAPLEFAGEGFYDARSEKWATPLFASAISGDTLLHLALRQHDPTCARVLVDCGARLDASNSAKETPLSLLWDVQMASIVAPHKVAYGDLLGHLAPALQRYQAANHARARDELIALYTRVAPDRLPKVDAQLREFFGREMELLRRVRAKYTAD</sequence>
<evidence type="ECO:0000256" key="1">
    <source>
        <dbReference type="PROSITE-ProRule" id="PRU00023"/>
    </source>
</evidence>
<dbReference type="PROSITE" id="PS50088">
    <property type="entry name" value="ANK_REPEAT"/>
    <property type="match status" value="1"/>
</dbReference>
<dbReference type="SUPFAM" id="SSF48403">
    <property type="entry name" value="Ankyrin repeat"/>
    <property type="match status" value="1"/>
</dbReference>
<proteinExistence type="predicted"/>
<evidence type="ECO:0000313" key="2">
    <source>
        <dbReference type="EMBL" id="OQR92904.1"/>
    </source>
</evidence>
<organism evidence="2 3">
    <name type="scientific">Achlya hypogyna</name>
    <name type="common">Oomycete</name>
    <name type="synonym">Protoachlya hypogyna</name>
    <dbReference type="NCBI Taxonomy" id="1202772"/>
    <lineage>
        <taxon>Eukaryota</taxon>
        <taxon>Sar</taxon>
        <taxon>Stramenopiles</taxon>
        <taxon>Oomycota</taxon>
        <taxon>Saprolegniomycetes</taxon>
        <taxon>Saprolegniales</taxon>
        <taxon>Achlyaceae</taxon>
        <taxon>Achlya</taxon>
    </lineage>
</organism>
<dbReference type="OrthoDB" id="69242at2759"/>
<gene>
    <name evidence="2" type="ORF">ACHHYP_03095</name>
</gene>
<feature type="repeat" description="ANK" evidence="1">
    <location>
        <begin position="94"/>
        <end position="126"/>
    </location>
</feature>
<protein>
    <submittedName>
        <fullName evidence="2">Uncharacterized protein</fullName>
    </submittedName>
</protein>
<dbReference type="Proteomes" id="UP000243579">
    <property type="component" value="Unassembled WGS sequence"/>
</dbReference>